<sequence length="50" mass="5660">MALMSTNDAYKESAAKHSLREPLTTTLPPLSRITTPGPLLPKWRKKKRLN</sequence>
<dbReference type="AlphaFoldDB" id="A0A1R3HDV7"/>
<feature type="compositionally biased region" description="Basic and acidic residues" evidence="1">
    <location>
        <begin position="9"/>
        <end position="20"/>
    </location>
</feature>
<dbReference type="Gramene" id="OMO68517">
    <property type="protein sequence ID" value="OMO68517"/>
    <property type="gene ID" value="CCACVL1_19926"/>
</dbReference>
<dbReference type="Proteomes" id="UP000188268">
    <property type="component" value="Unassembled WGS sequence"/>
</dbReference>
<comment type="caution">
    <text evidence="2">The sequence shown here is derived from an EMBL/GenBank/DDBJ whole genome shotgun (WGS) entry which is preliminary data.</text>
</comment>
<evidence type="ECO:0000313" key="2">
    <source>
        <dbReference type="EMBL" id="OMO68517.1"/>
    </source>
</evidence>
<name>A0A1R3HDV7_COCAP</name>
<protein>
    <submittedName>
        <fullName evidence="2">Uncharacterized protein</fullName>
    </submittedName>
</protein>
<proteinExistence type="predicted"/>
<dbReference type="EMBL" id="AWWV01012193">
    <property type="protein sequence ID" value="OMO68517.1"/>
    <property type="molecule type" value="Genomic_DNA"/>
</dbReference>
<keyword evidence="3" id="KW-1185">Reference proteome</keyword>
<reference evidence="2 3" key="1">
    <citation type="submission" date="2013-09" db="EMBL/GenBank/DDBJ databases">
        <title>Corchorus capsularis genome sequencing.</title>
        <authorList>
            <person name="Alam M."/>
            <person name="Haque M.S."/>
            <person name="Islam M.S."/>
            <person name="Emdad E.M."/>
            <person name="Islam M.M."/>
            <person name="Ahmed B."/>
            <person name="Halim A."/>
            <person name="Hossen Q.M.M."/>
            <person name="Hossain M.Z."/>
            <person name="Ahmed R."/>
            <person name="Khan M.M."/>
            <person name="Islam R."/>
            <person name="Rashid M.M."/>
            <person name="Khan S.A."/>
            <person name="Rahman M.S."/>
            <person name="Alam M."/>
        </authorList>
    </citation>
    <scope>NUCLEOTIDE SEQUENCE [LARGE SCALE GENOMIC DNA]</scope>
    <source>
        <strain evidence="3">cv. CVL-1</strain>
        <tissue evidence="2">Whole seedling</tissue>
    </source>
</reference>
<evidence type="ECO:0000256" key="1">
    <source>
        <dbReference type="SAM" id="MobiDB-lite"/>
    </source>
</evidence>
<feature type="region of interest" description="Disordered" evidence="1">
    <location>
        <begin position="1"/>
        <end position="50"/>
    </location>
</feature>
<gene>
    <name evidence="2" type="ORF">CCACVL1_19926</name>
</gene>
<organism evidence="2 3">
    <name type="scientific">Corchorus capsularis</name>
    <name type="common">Jute</name>
    <dbReference type="NCBI Taxonomy" id="210143"/>
    <lineage>
        <taxon>Eukaryota</taxon>
        <taxon>Viridiplantae</taxon>
        <taxon>Streptophyta</taxon>
        <taxon>Embryophyta</taxon>
        <taxon>Tracheophyta</taxon>
        <taxon>Spermatophyta</taxon>
        <taxon>Magnoliopsida</taxon>
        <taxon>eudicotyledons</taxon>
        <taxon>Gunneridae</taxon>
        <taxon>Pentapetalae</taxon>
        <taxon>rosids</taxon>
        <taxon>malvids</taxon>
        <taxon>Malvales</taxon>
        <taxon>Malvaceae</taxon>
        <taxon>Grewioideae</taxon>
        <taxon>Apeibeae</taxon>
        <taxon>Corchorus</taxon>
    </lineage>
</organism>
<accession>A0A1R3HDV7</accession>
<evidence type="ECO:0000313" key="3">
    <source>
        <dbReference type="Proteomes" id="UP000188268"/>
    </source>
</evidence>